<comment type="caution">
    <text evidence="2">The sequence shown here is derived from an EMBL/GenBank/DDBJ whole genome shotgun (WGS) entry which is preliminary data.</text>
</comment>
<feature type="region of interest" description="Disordered" evidence="1">
    <location>
        <begin position="36"/>
        <end position="107"/>
    </location>
</feature>
<protein>
    <submittedName>
        <fullName evidence="2">Uncharacterized protein</fullName>
    </submittedName>
</protein>
<evidence type="ECO:0000256" key="1">
    <source>
        <dbReference type="SAM" id="MobiDB-lite"/>
    </source>
</evidence>
<dbReference type="EMBL" id="BMAR01000036">
    <property type="protein sequence ID" value="GFR50290.1"/>
    <property type="molecule type" value="Genomic_DNA"/>
</dbReference>
<feature type="non-terminal residue" evidence="2">
    <location>
        <position position="1"/>
    </location>
</feature>
<evidence type="ECO:0000313" key="3">
    <source>
        <dbReference type="Proteomes" id="UP001054857"/>
    </source>
</evidence>
<accession>A0AAD3DYA7</accession>
<keyword evidence="3" id="KW-1185">Reference proteome</keyword>
<gene>
    <name evidence="2" type="ORF">Agub_g12480</name>
</gene>
<feature type="compositionally biased region" description="Basic and acidic residues" evidence="1">
    <location>
        <begin position="48"/>
        <end position="58"/>
    </location>
</feature>
<dbReference type="Proteomes" id="UP001054857">
    <property type="component" value="Unassembled WGS sequence"/>
</dbReference>
<name>A0AAD3DYA7_9CHLO</name>
<sequence>CTRSLTIAPIHLDDRSHLPSENGHCVCLRPFTSYEDRMSKKSRKARRKGEPQSEDARPSKRRRTSDKHEVKTSNKKRRADSTGGLKEAPAKPDGTSLGATTLAERPHDPNSVLSKVVALAIEVVLENAKRAAPVLQRLAALPKANEQAAEAASGGQSMADYLAAAIERDSFISWRPEDTKVLADYLASLSPNSTLRIKPAMEQLGLSHIPDPGRRLQQTLTAKLHLMRSKMARGEDPTQVNTSRTVRGTYDFQSWVRRALLAMPNHEGTMREVAAALEADPNISCKLDKRPNPKCPNTPIWWLNLRCAVMRYPEFIRTDAKRAGHAVYRYEPEKERKGDAKRTERRPEWAEKRRAASGTYDYQSWIRRALLTMPNHEGTMREVAAVLEADPNISSRLDMRPNPSAPTTPIWWRDLRSAAGRYPEFVKTDAKRAGNTVYRYEPEKEVVKTPGQRTRPA</sequence>
<reference evidence="2 3" key="1">
    <citation type="journal article" date="2021" name="Sci. Rep.">
        <title>Genome sequencing of the multicellular alga Astrephomene provides insights into convergent evolution of germ-soma differentiation.</title>
        <authorList>
            <person name="Yamashita S."/>
            <person name="Yamamoto K."/>
            <person name="Matsuzaki R."/>
            <person name="Suzuki S."/>
            <person name="Yamaguchi H."/>
            <person name="Hirooka S."/>
            <person name="Minakuchi Y."/>
            <person name="Miyagishima S."/>
            <person name="Kawachi M."/>
            <person name="Toyoda A."/>
            <person name="Nozaki H."/>
        </authorList>
    </citation>
    <scope>NUCLEOTIDE SEQUENCE [LARGE SCALE GENOMIC DNA]</scope>
    <source>
        <strain evidence="2 3">NIES-4017</strain>
    </source>
</reference>
<organism evidence="2 3">
    <name type="scientific">Astrephomene gubernaculifera</name>
    <dbReference type="NCBI Taxonomy" id="47775"/>
    <lineage>
        <taxon>Eukaryota</taxon>
        <taxon>Viridiplantae</taxon>
        <taxon>Chlorophyta</taxon>
        <taxon>core chlorophytes</taxon>
        <taxon>Chlorophyceae</taxon>
        <taxon>CS clade</taxon>
        <taxon>Chlamydomonadales</taxon>
        <taxon>Astrephomenaceae</taxon>
        <taxon>Astrephomene</taxon>
    </lineage>
</organism>
<proteinExistence type="predicted"/>
<evidence type="ECO:0000313" key="2">
    <source>
        <dbReference type="EMBL" id="GFR50290.1"/>
    </source>
</evidence>
<dbReference type="AlphaFoldDB" id="A0AAD3DYA7"/>